<dbReference type="GeneID" id="63737452"/>
<feature type="coiled-coil region" evidence="1">
    <location>
        <begin position="282"/>
        <end position="316"/>
    </location>
</feature>
<dbReference type="AlphaFoldDB" id="A0A0B2X0E0"/>
<dbReference type="GO" id="GO:0006900">
    <property type="term" value="P:vesicle budding from membrane"/>
    <property type="evidence" value="ECO:0007669"/>
    <property type="project" value="TreeGrafter"/>
</dbReference>
<proteinExistence type="predicted"/>
<keyword evidence="1" id="KW-0175">Coiled coil</keyword>
<keyword evidence="3" id="KW-1185">Reference proteome</keyword>
<dbReference type="PANTHER" id="PTHR22761">
    <property type="entry name" value="CHARGED MULTIVESICULAR BODY PROTEIN"/>
    <property type="match status" value="1"/>
</dbReference>
<dbReference type="HOGENOM" id="CLU_021165_2_0_1"/>
<comment type="caution">
    <text evidence="2">The sequence shown here is derived from an EMBL/GenBank/DDBJ whole genome shotgun (WGS) entry which is preliminary data.</text>
</comment>
<name>A0A0B2X0E0_METAS</name>
<dbReference type="GO" id="GO:0009898">
    <property type="term" value="C:cytoplasmic side of plasma membrane"/>
    <property type="evidence" value="ECO:0007669"/>
    <property type="project" value="TreeGrafter"/>
</dbReference>
<accession>A0A0B2X0E0</accession>
<dbReference type="InterPro" id="IPR005024">
    <property type="entry name" value="Snf7_fam"/>
</dbReference>
<dbReference type="Gene3D" id="6.10.140.1230">
    <property type="match status" value="1"/>
</dbReference>
<dbReference type="PANTHER" id="PTHR22761:SF18">
    <property type="entry name" value="SORTING PROTEIN SNF7 FAMILY PROTEIN, PUTATIVE (AFU_ORTHOLOGUE AFUA_2G16692)-RELATED"/>
    <property type="match status" value="1"/>
</dbReference>
<reference evidence="2 3" key="1">
    <citation type="journal article" date="2014" name="Proc. Natl. Acad. Sci. U.S.A.">
        <title>Trajectory and genomic determinants of fungal-pathogen speciation and host adaptation.</title>
        <authorList>
            <person name="Hu X."/>
            <person name="Xiao G."/>
            <person name="Zheng P."/>
            <person name="Shang Y."/>
            <person name="Su Y."/>
            <person name="Zhang X."/>
            <person name="Liu X."/>
            <person name="Zhan S."/>
            <person name="St Leger R.J."/>
            <person name="Wang C."/>
        </authorList>
    </citation>
    <scope>NUCLEOTIDE SEQUENCE [LARGE SCALE GENOMIC DNA]</scope>
    <source>
        <strain evidence="2 3">ARSEF 1941</strain>
    </source>
</reference>
<dbReference type="Proteomes" id="UP000030816">
    <property type="component" value="Unassembled WGS sequence"/>
</dbReference>
<dbReference type="RefSeq" id="XP_040680365.1">
    <property type="nucleotide sequence ID" value="XM_040821796.1"/>
</dbReference>
<evidence type="ECO:0000313" key="2">
    <source>
        <dbReference type="EMBL" id="KHN99299.1"/>
    </source>
</evidence>
<sequence>MKFTSVKNFFQPPAATLTHNLASISWNAAEWTFRQLGIKDRISGEDSVPAGQYVVMSNLETVFQEFKQQVAGRTSNFDRTFTRLQFQSLFAPTLVAGQCLSDQDLEVLLTFLSRDKGFIDYNGDIIRIRSSSDRSNIGPEDVAIASVKELTANLRHQTVALNLRVDSLNREIKSALSKNNRVAAQASLKSRKLAESSLVKRYATLNQLEDIAAKLQQASDQVQLVAVMKSSANALRSINTRVGGSDRVDEVMHQIREQMSEVDEVAAILAESTGETIDELEIQDELEALETETREAARLTKEKKEEVQEAHEIKEMHNELAKLPDIPTEIVSESDKSKTQAIEKQVAGLSLDHI</sequence>
<protein>
    <submittedName>
        <fullName evidence="2">SNF8 family protein</fullName>
    </submittedName>
</protein>
<dbReference type="GO" id="GO:0005771">
    <property type="term" value="C:multivesicular body"/>
    <property type="evidence" value="ECO:0007669"/>
    <property type="project" value="TreeGrafter"/>
</dbReference>
<evidence type="ECO:0000313" key="3">
    <source>
        <dbReference type="Proteomes" id="UP000030816"/>
    </source>
</evidence>
<evidence type="ECO:0000256" key="1">
    <source>
        <dbReference type="SAM" id="Coils"/>
    </source>
</evidence>
<organism evidence="2 3">
    <name type="scientific">Metarhizium album (strain ARSEF 1941)</name>
    <dbReference type="NCBI Taxonomy" id="1081103"/>
    <lineage>
        <taxon>Eukaryota</taxon>
        <taxon>Fungi</taxon>
        <taxon>Dikarya</taxon>
        <taxon>Ascomycota</taxon>
        <taxon>Pezizomycotina</taxon>
        <taxon>Sordariomycetes</taxon>
        <taxon>Hypocreomycetidae</taxon>
        <taxon>Hypocreales</taxon>
        <taxon>Clavicipitaceae</taxon>
        <taxon>Metarhizium</taxon>
    </lineage>
</organism>
<dbReference type="STRING" id="1081103.A0A0B2X0E0"/>
<gene>
    <name evidence="2" type="ORF">MAM_02997</name>
</gene>
<feature type="coiled-coil region" evidence="1">
    <location>
        <begin position="165"/>
        <end position="225"/>
    </location>
</feature>
<dbReference type="OrthoDB" id="10250120at2759"/>
<dbReference type="GO" id="GO:0032511">
    <property type="term" value="P:late endosome to vacuole transport via multivesicular body sorting pathway"/>
    <property type="evidence" value="ECO:0007669"/>
    <property type="project" value="TreeGrafter"/>
</dbReference>
<dbReference type="EMBL" id="AZHE01000005">
    <property type="protein sequence ID" value="KHN99299.1"/>
    <property type="molecule type" value="Genomic_DNA"/>
</dbReference>
<dbReference type="GO" id="GO:0000815">
    <property type="term" value="C:ESCRT III complex"/>
    <property type="evidence" value="ECO:0007669"/>
    <property type="project" value="TreeGrafter"/>
</dbReference>
<dbReference type="Pfam" id="PF03357">
    <property type="entry name" value="Snf7"/>
    <property type="match status" value="1"/>
</dbReference>